<evidence type="ECO:0000259" key="1">
    <source>
        <dbReference type="Pfam" id="PF01882"/>
    </source>
</evidence>
<proteinExistence type="predicted"/>
<sequence length="307" mass="34037">MSDGQSDDRVYVNLRGLSLLEHRIGGLSFLPRHPLQSLLSGRHASRIRGRGLNFEEIRNYQPGDDVRTIDWKVTARTRTPHARVFTEERDRPVLLLVDQRIGMFFGTQLYMKSVVAAQIAALSAWRVLDQGDRVGAIVFNDQKAEFIRPQRSRDCVSRVLRTLVDFNTALSASSTAKSNPAMLGNVFEQAARLASHDFLVIAISDFHGLDEGATRSLQRISQHNDLLAALVHDPSASALPSSERFVVSDGELQMELSGSKTTQRVEAITSGRIADVLALQQKLQSPVLPISTGEEVLPQLHRLLGVR</sequence>
<gene>
    <name evidence="2" type="ORF">SAMN06265222_101801</name>
</gene>
<evidence type="ECO:0000313" key="3">
    <source>
        <dbReference type="Proteomes" id="UP001158067"/>
    </source>
</evidence>
<dbReference type="RefSeq" id="WP_283430983.1">
    <property type="nucleotide sequence ID" value="NZ_FXUG01000001.1"/>
</dbReference>
<reference evidence="2 3" key="1">
    <citation type="submission" date="2017-05" db="EMBL/GenBank/DDBJ databases">
        <authorList>
            <person name="Varghese N."/>
            <person name="Submissions S."/>
        </authorList>
    </citation>
    <scope>NUCLEOTIDE SEQUENCE [LARGE SCALE GENOMIC DNA]</scope>
    <source>
        <strain evidence="2 3">DSM 25457</strain>
    </source>
</reference>
<dbReference type="InterPro" id="IPR002881">
    <property type="entry name" value="DUF58"/>
</dbReference>
<comment type="caution">
    <text evidence="2">The sequence shown here is derived from an EMBL/GenBank/DDBJ whole genome shotgun (WGS) entry which is preliminary data.</text>
</comment>
<accession>A0ABY1PSY3</accession>
<protein>
    <recommendedName>
        <fullName evidence="1">DUF58 domain-containing protein</fullName>
    </recommendedName>
</protein>
<dbReference type="Proteomes" id="UP001158067">
    <property type="component" value="Unassembled WGS sequence"/>
</dbReference>
<evidence type="ECO:0000313" key="2">
    <source>
        <dbReference type="EMBL" id="SMP42561.1"/>
    </source>
</evidence>
<keyword evidence="3" id="KW-1185">Reference proteome</keyword>
<dbReference type="PANTHER" id="PTHR33608">
    <property type="entry name" value="BLL2464 PROTEIN"/>
    <property type="match status" value="1"/>
</dbReference>
<dbReference type="PANTHER" id="PTHR33608:SF12">
    <property type="entry name" value="DUF58 DOMAIN-CONTAINING PROTEIN"/>
    <property type="match status" value="1"/>
</dbReference>
<organism evidence="2 3">
    <name type="scientific">Neorhodopirellula lusitana</name>
    <dbReference type="NCBI Taxonomy" id="445327"/>
    <lineage>
        <taxon>Bacteria</taxon>
        <taxon>Pseudomonadati</taxon>
        <taxon>Planctomycetota</taxon>
        <taxon>Planctomycetia</taxon>
        <taxon>Pirellulales</taxon>
        <taxon>Pirellulaceae</taxon>
        <taxon>Neorhodopirellula</taxon>
    </lineage>
</organism>
<dbReference type="EMBL" id="FXUG01000001">
    <property type="protein sequence ID" value="SMP42561.1"/>
    <property type="molecule type" value="Genomic_DNA"/>
</dbReference>
<feature type="domain" description="DUF58" evidence="1">
    <location>
        <begin position="56"/>
        <end position="257"/>
    </location>
</feature>
<dbReference type="Pfam" id="PF01882">
    <property type="entry name" value="DUF58"/>
    <property type="match status" value="1"/>
</dbReference>
<name>A0ABY1PSY3_9BACT</name>